<evidence type="ECO:0000256" key="4">
    <source>
        <dbReference type="ARBA" id="ARBA00022843"/>
    </source>
</evidence>
<dbReference type="AlphaFoldDB" id="A0A834M1Z4"/>
<dbReference type="FunFam" id="1.20.1310.10:FF:000021">
    <property type="entry name" value="Cullin-1, putative"/>
    <property type="match status" value="1"/>
</dbReference>
<dbReference type="SUPFAM" id="SSF46785">
    <property type="entry name" value="Winged helix' DNA-binding domain"/>
    <property type="match status" value="1"/>
</dbReference>
<dbReference type="InterPro" id="IPR036390">
    <property type="entry name" value="WH_DNA-bd_sf"/>
</dbReference>
<keyword evidence="2" id="KW-1017">Isopeptide bond</keyword>
<dbReference type="InterPro" id="IPR036388">
    <property type="entry name" value="WH-like_DNA-bd_sf"/>
</dbReference>
<dbReference type="Pfam" id="PF00888">
    <property type="entry name" value="Cullin"/>
    <property type="match status" value="1"/>
</dbReference>
<evidence type="ECO:0000256" key="5">
    <source>
        <dbReference type="ARBA" id="ARBA00069612"/>
    </source>
</evidence>
<dbReference type="InterPro" id="IPR016157">
    <property type="entry name" value="Cullin_CS"/>
</dbReference>
<dbReference type="GO" id="GO:0006511">
    <property type="term" value="P:ubiquitin-dependent protein catabolic process"/>
    <property type="evidence" value="ECO:0007669"/>
    <property type="project" value="InterPro"/>
</dbReference>
<evidence type="ECO:0000256" key="2">
    <source>
        <dbReference type="ARBA" id="ARBA00022499"/>
    </source>
</evidence>
<dbReference type="SMART" id="SM00884">
    <property type="entry name" value="Cullin_Nedd8"/>
    <property type="match status" value="1"/>
</dbReference>
<dbReference type="Gene3D" id="1.20.1310.10">
    <property type="entry name" value="Cullin Repeats"/>
    <property type="match status" value="4"/>
</dbReference>
<dbReference type="InterPro" id="IPR016158">
    <property type="entry name" value="Cullin_homology"/>
</dbReference>
<evidence type="ECO:0000313" key="10">
    <source>
        <dbReference type="Proteomes" id="UP000626092"/>
    </source>
</evidence>
<dbReference type="GO" id="GO:0031625">
    <property type="term" value="F:ubiquitin protein ligase binding"/>
    <property type="evidence" value="ECO:0007669"/>
    <property type="project" value="InterPro"/>
</dbReference>
<evidence type="ECO:0000256" key="1">
    <source>
        <dbReference type="ARBA" id="ARBA00006019"/>
    </source>
</evidence>
<dbReference type="GO" id="GO:0009867">
    <property type="term" value="P:jasmonic acid mediated signaling pathway"/>
    <property type="evidence" value="ECO:0007669"/>
    <property type="project" value="UniProtKB-ARBA"/>
</dbReference>
<gene>
    <name evidence="9" type="ORF">RHSIM_Rhsim01G0282300</name>
</gene>
<dbReference type="SUPFAM" id="SSF75632">
    <property type="entry name" value="Cullin homology domain"/>
    <property type="match status" value="1"/>
</dbReference>
<name>A0A834M1Z4_RHOSS</name>
<keyword evidence="3" id="KW-0833">Ubl conjugation pathway</keyword>
<dbReference type="InterPro" id="IPR001373">
    <property type="entry name" value="Cullin_N"/>
</dbReference>
<dbReference type="SUPFAM" id="SSF74788">
    <property type="entry name" value="Cullin repeat-like"/>
    <property type="match status" value="1"/>
</dbReference>
<dbReference type="FunFam" id="1.10.10.10:FF:000503">
    <property type="entry name" value="Cullin-1"/>
    <property type="match status" value="1"/>
</dbReference>
<dbReference type="InterPro" id="IPR045093">
    <property type="entry name" value="Cullin"/>
</dbReference>
<dbReference type="Gene3D" id="3.30.230.130">
    <property type="entry name" value="Cullin, Chain C, Domain 2"/>
    <property type="match status" value="1"/>
</dbReference>
<comment type="similarity">
    <text evidence="1 6 7">Belongs to the cullin family.</text>
</comment>
<dbReference type="GO" id="GO:0031461">
    <property type="term" value="C:cullin-RING ubiquitin ligase complex"/>
    <property type="evidence" value="ECO:0007669"/>
    <property type="project" value="InterPro"/>
</dbReference>
<dbReference type="Gene3D" id="1.10.10.10">
    <property type="entry name" value="Winged helix-like DNA-binding domain superfamily/Winged helix DNA-binding domain"/>
    <property type="match status" value="1"/>
</dbReference>
<reference evidence="9" key="1">
    <citation type="submission" date="2019-11" db="EMBL/GenBank/DDBJ databases">
        <authorList>
            <person name="Liu Y."/>
            <person name="Hou J."/>
            <person name="Li T.-Q."/>
            <person name="Guan C.-H."/>
            <person name="Wu X."/>
            <person name="Wu H.-Z."/>
            <person name="Ling F."/>
            <person name="Zhang R."/>
            <person name="Shi X.-G."/>
            <person name="Ren J.-P."/>
            <person name="Chen E.-F."/>
            <person name="Sun J.-M."/>
        </authorList>
    </citation>
    <scope>NUCLEOTIDE SEQUENCE</scope>
    <source>
        <strain evidence="9">Adult_tree_wgs_1</strain>
        <tissue evidence="9">Leaves</tissue>
    </source>
</reference>
<dbReference type="InterPro" id="IPR016159">
    <property type="entry name" value="Cullin_repeat-like_dom_sf"/>
</dbReference>
<dbReference type="OrthoDB" id="27073at2759"/>
<dbReference type="InterPro" id="IPR059120">
    <property type="entry name" value="Cullin-like_AB"/>
</dbReference>
<feature type="domain" description="Cullin family profile" evidence="8">
    <location>
        <begin position="386"/>
        <end position="640"/>
    </location>
</feature>
<dbReference type="InterPro" id="IPR019559">
    <property type="entry name" value="Cullin_neddylation_domain"/>
</dbReference>
<dbReference type="FunFam" id="3.30.230.130:FF:000005">
    <property type="entry name" value="Cullin-1 like"/>
    <property type="match status" value="1"/>
</dbReference>
<sequence length="765" mass="89289">MTLNQRKIIELEEGWDFMQNGITKLKRILEGLPEPQFSSEEYMMLYTTIYNMCTQKPPNDYSQQLYEKYKEAFEEYISSSVLPSLREKHDEFMLRELVKRWPNHKVMVRWLSRFFHYLDRYFIARRSLPALNEVGLTCFRDLVYQELKGKVRDAVIALIDQEREGEQIDRALLKNVLDLFVEIGMGQMLDYENDFEDDMLKDSASYYSRKASNWIVEDSCPDYMLKAEQCLKKERDRVSHYLHSSSEQKLVEKVQNELLVVYGTQLLEKEHSGCRVLLRDDKVEDLSRMYRLFHKIPKGLEPIANIFKQHITAEGTALVQQAEDAAGNKAESAVGSLEQVFVRKVIELHDKYMAYVNDCFANHSLFHKALKEAFEVFCNKNVSGCSSAELLALFCDNILKKGGVEKLSDEAIEDTLDKAASLKKIYHAIVVKLLAYISDKDLFAEFYRKKLSRRLLFDKSANDDHERLILTKLKQQCGGQFTSKMEGMVTDLTLAKENQNHFEEYLGNNPNANPGIDLTVTVLTTGFWPSYKSSDLSLPVEMERYVYLTPNFLLQVKCVEVFKEFYQTKTKHRRLSWIYSLGTCNINGKFEQKTIELIVGTYQAAALLLFNASDRLSYSDIKTQLNLADDDLVRLLQSLSCAKYKILTKEPNSRTVTPTDFFEFNPKFTDRMRRIRIPLPPVDERKRVVEDVDKDRRYAIDASIVRIMKSRKVLCHQQLVMECVEQLSRMFKPDFKAIKKRIEDLITRDYLERDKDNPNLFRYLA</sequence>
<dbReference type="InterPro" id="IPR036317">
    <property type="entry name" value="Cullin_homology_sf"/>
</dbReference>
<organism evidence="9 10">
    <name type="scientific">Rhododendron simsii</name>
    <name type="common">Sims's rhododendron</name>
    <dbReference type="NCBI Taxonomy" id="118357"/>
    <lineage>
        <taxon>Eukaryota</taxon>
        <taxon>Viridiplantae</taxon>
        <taxon>Streptophyta</taxon>
        <taxon>Embryophyta</taxon>
        <taxon>Tracheophyta</taxon>
        <taxon>Spermatophyta</taxon>
        <taxon>Magnoliopsida</taxon>
        <taxon>eudicotyledons</taxon>
        <taxon>Gunneridae</taxon>
        <taxon>Pentapetalae</taxon>
        <taxon>asterids</taxon>
        <taxon>Ericales</taxon>
        <taxon>Ericaceae</taxon>
        <taxon>Ericoideae</taxon>
        <taxon>Rhodoreae</taxon>
        <taxon>Rhododendron</taxon>
    </lineage>
</organism>
<dbReference type="Pfam" id="PF10557">
    <property type="entry name" value="Cullin_Nedd8"/>
    <property type="match status" value="1"/>
</dbReference>
<accession>A0A834M1Z4</accession>
<evidence type="ECO:0000313" key="9">
    <source>
        <dbReference type="EMBL" id="KAF7154168.1"/>
    </source>
</evidence>
<dbReference type="PROSITE" id="PS01256">
    <property type="entry name" value="CULLIN_1"/>
    <property type="match status" value="1"/>
</dbReference>
<dbReference type="SMART" id="SM00182">
    <property type="entry name" value="CULLIN"/>
    <property type="match status" value="1"/>
</dbReference>
<keyword evidence="4" id="KW-0832">Ubl conjugation</keyword>
<evidence type="ECO:0000259" key="8">
    <source>
        <dbReference type="PROSITE" id="PS50069"/>
    </source>
</evidence>
<dbReference type="Pfam" id="PF26557">
    <property type="entry name" value="Cullin_AB"/>
    <property type="match status" value="1"/>
</dbReference>
<dbReference type="FunFam" id="1.20.1310.10:FF:000025">
    <property type="entry name" value="Cullin-1, putative"/>
    <property type="match status" value="1"/>
</dbReference>
<dbReference type="PANTHER" id="PTHR11932">
    <property type="entry name" value="CULLIN"/>
    <property type="match status" value="1"/>
</dbReference>
<protein>
    <recommendedName>
        <fullName evidence="5">Cullin-1</fullName>
    </recommendedName>
</protein>
<evidence type="ECO:0000256" key="6">
    <source>
        <dbReference type="PROSITE-ProRule" id="PRU00330"/>
    </source>
</evidence>
<dbReference type="FunFam" id="1.20.1310.10:FF:000020">
    <property type="entry name" value="Cullin-1, putative"/>
    <property type="match status" value="1"/>
</dbReference>
<dbReference type="PROSITE" id="PS50069">
    <property type="entry name" value="CULLIN_2"/>
    <property type="match status" value="1"/>
</dbReference>
<proteinExistence type="inferred from homology"/>
<evidence type="ECO:0000256" key="3">
    <source>
        <dbReference type="ARBA" id="ARBA00022786"/>
    </source>
</evidence>
<dbReference type="Proteomes" id="UP000626092">
    <property type="component" value="Unassembled WGS sequence"/>
</dbReference>
<dbReference type="FunFam" id="1.20.1310.10:FF:000013">
    <property type="entry name" value="Cullin-1 like"/>
    <property type="match status" value="1"/>
</dbReference>
<evidence type="ECO:0000256" key="7">
    <source>
        <dbReference type="RuleBase" id="RU003829"/>
    </source>
</evidence>
<comment type="caution">
    <text evidence="9">The sequence shown here is derived from an EMBL/GenBank/DDBJ whole genome shotgun (WGS) entry which is preliminary data.</text>
</comment>
<dbReference type="EMBL" id="WJXA01000001">
    <property type="protein sequence ID" value="KAF7154168.1"/>
    <property type="molecule type" value="Genomic_DNA"/>
</dbReference>
<keyword evidence="10" id="KW-1185">Reference proteome</keyword>